<dbReference type="AlphaFoldDB" id="A0AA35LGB6"/>
<dbReference type="Proteomes" id="UP001178461">
    <property type="component" value="Chromosome 15"/>
</dbReference>
<accession>A0AA35LGB6</accession>
<evidence type="ECO:0000313" key="2">
    <source>
        <dbReference type="EMBL" id="CAI5795815.1"/>
    </source>
</evidence>
<dbReference type="EMBL" id="OX395141">
    <property type="protein sequence ID" value="CAI5795815.1"/>
    <property type="molecule type" value="Genomic_DNA"/>
</dbReference>
<reference evidence="2" key="1">
    <citation type="submission" date="2022-12" db="EMBL/GenBank/DDBJ databases">
        <authorList>
            <person name="Alioto T."/>
            <person name="Alioto T."/>
            <person name="Gomez Garrido J."/>
        </authorList>
    </citation>
    <scope>NUCLEOTIDE SEQUENCE</scope>
</reference>
<name>A0AA35LGB6_9SAUR</name>
<organism evidence="2 3">
    <name type="scientific">Podarcis lilfordi</name>
    <name type="common">Lilford's wall lizard</name>
    <dbReference type="NCBI Taxonomy" id="74358"/>
    <lineage>
        <taxon>Eukaryota</taxon>
        <taxon>Metazoa</taxon>
        <taxon>Chordata</taxon>
        <taxon>Craniata</taxon>
        <taxon>Vertebrata</taxon>
        <taxon>Euteleostomi</taxon>
        <taxon>Lepidosauria</taxon>
        <taxon>Squamata</taxon>
        <taxon>Bifurcata</taxon>
        <taxon>Unidentata</taxon>
        <taxon>Episquamata</taxon>
        <taxon>Laterata</taxon>
        <taxon>Lacertibaenia</taxon>
        <taxon>Lacertidae</taxon>
        <taxon>Podarcis</taxon>
    </lineage>
</organism>
<protein>
    <submittedName>
        <fullName evidence="2">Uncharacterized protein</fullName>
    </submittedName>
</protein>
<feature type="compositionally biased region" description="Acidic residues" evidence="1">
    <location>
        <begin position="32"/>
        <end position="47"/>
    </location>
</feature>
<feature type="region of interest" description="Disordered" evidence="1">
    <location>
        <begin position="1"/>
        <end position="55"/>
    </location>
</feature>
<keyword evidence="3" id="KW-1185">Reference proteome</keyword>
<proteinExistence type="predicted"/>
<feature type="compositionally biased region" description="Basic and acidic residues" evidence="1">
    <location>
        <begin position="19"/>
        <end position="31"/>
    </location>
</feature>
<gene>
    <name evidence="2" type="ORF">PODLI_1B003306</name>
</gene>
<evidence type="ECO:0000256" key="1">
    <source>
        <dbReference type="SAM" id="MobiDB-lite"/>
    </source>
</evidence>
<evidence type="ECO:0000313" key="3">
    <source>
        <dbReference type="Proteomes" id="UP001178461"/>
    </source>
</evidence>
<sequence length="113" mass="12838">MPSNVIAPSTGDAQEDAEDRTSRGTRDKEEDPYGDMPPLEEDEEADAVPEPQGPLDQARRVLQQKEKLCTADEAPWVKQGNIQNPCLVYQCQFMSTNLIIFIRHLQDYFMVLL</sequence>